<gene>
    <name evidence="2" type="ORF">BLX24_19425</name>
</gene>
<dbReference type="EMBL" id="MORL01000012">
    <property type="protein sequence ID" value="OIN57407.1"/>
    <property type="molecule type" value="Genomic_DNA"/>
</dbReference>
<evidence type="ECO:0000313" key="2">
    <source>
        <dbReference type="EMBL" id="OIN57407.1"/>
    </source>
</evidence>
<protein>
    <submittedName>
        <fullName evidence="2">Uncharacterized protein</fullName>
    </submittedName>
</protein>
<dbReference type="Proteomes" id="UP000181790">
    <property type="component" value="Unassembled WGS sequence"/>
</dbReference>
<accession>A0A1S2VF72</accession>
<evidence type="ECO:0000256" key="1">
    <source>
        <dbReference type="SAM" id="SignalP"/>
    </source>
</evidence>
<reference evidence="2 3" key="1">
    <citation type="submission" date="2016-10" db="EMBL/GenBank/DDBJ databases">
        <title>Arsenicibacter rosenii gen. nov., sp. nov., an efficient arsenic-methylating bacterium isolated from an arsenic-contaminated paddy soil.</title>
        <authorList>
            <person name="Huang K."/>
        </authorList>
    </citation>
    <scope>NUCLEOTIDE SEQUENCE [LARGE SCALE GENOMIC DNA]</scope>
    <source>
        <strain evidence="2 3">SM-1</strain>
    </source>
</reference>
<keyword evidence="1" id="KW-0732">Signal</keyword>
<proteinExistence type="predicted"/>
<feature type="signal peptide" evidence="1">
    <location>
        <begin position="1"/>
        <end position="26"/>
    </location>
</feature>
<dbReference type="OrthoDB" id="665223at2"/>
<dbReference type="Gene3D" id="2.40.360.20">
    <property type="match status" value="1"/>
</dbReference>
<comment type="caution">
    <text evidence="2">The sequence shown here is derived from an EMBL/GenBank/DDBJ whole genome shotgun (WGS) entry which is preliminary data.</text>
</comment>
<evidence type="ECO:0000313" key="3">
    <source>
        <dbReference type="Proteomes" id="UP000181790"/>
    </source>
</evidence>
<name>A0A1S2VF72_9BACT</name>
<organism evidence="2 3">
    <name type="scientific">Arsenicibacter rosenii</name>
    <dbReference type="NCBI Taxonomy" id="1750698"/>
    <lineage>
        <taxon>Bacteria</taxon>
        <taxon>Pseudomonadati</taxon>
        <taxon>Bacteroidota</taxon>
        <taxon>Cytophagia</taxon>
        <taxon>Cytophagales</taxon>
        <taxon>Spirosomataceae</taxon>
        <taxon>Arsenicibacter</taxon>
    </lineage>
</organism>
<feature type="chain" id="PRO_5010313552" evidence="1">
    <location>
        <begin position="27"/>
        <end position="284"/>
    </location>
</feature>
<sequence length="284" mass="31126">MNTKPLPTLLLMSFLSFLFGPKTATAQVKPVVPLEEATATCHGLTLKTGSGWETELYSDDNKLFSRSLFTIVGLETVNDSTWIMIDIQSVDAKNKPHQGCRIQVVCLPEGTQVDLIGLPVSGYFMYTYMDALLLPRASSQAYILPASLKTGQSLPDVVLDLQRAFPPSKARRSALNRSHRSWETYVIDAAGTIAGELAKNQIGLRITLSKQQVHEARTVDTPAGSFPAHRLTATMDIRNHGGLAVGNSTLDMAVYRSAALLPNVRSEVYLNGKLSSYEVLKRIF</sequence>
<dbReference type="AlphaFoldDB" id="A0A1S2VF72"/>
<dbReference type="RefSeq" id="WP_071504867.1">
    <property type="nucleotide sequence ID" value="NZ_MORL01000012.1"/>
</dbReference>
<keyword evidence="3" id="KW-1185">Reference proteome</keyword>